<evidence type="ECO:0000256" key="6">
    <source>
        <dbReference type="ARBA" id="ARBA00023033"/>
    </source>
</evidence>
<dbReference type="RefSeq" id="WP_353304479.1">
    <property type="nucleotide sequence ID" value="NZ_BAABWN010000019.1"/>
</dbReference>
<proteinExistence type="predicted"/>
<protein>
    <recommendedName>
        <fullName evidence="10">Demethoxyubiquinone hydroxylase family protein</fullName>
    </recommendedName>
</protein>
<dbReference type="PANTHER" id="PTHR11237:SF4">
    <property type="entry name" value="5-DEMETHOXYUBIQUINONE HYDROXYLASE, MITOCHONDRIAL"/>
    <property type="match status" value="1"/>
</dbReference>
<sequence length="178" mass="20338">MNAALHVLNMQEVERIIRVDHAGELGAINIYRMQIFVARILYKDIVHTLEDMLSHEVTHFNTFNNLLTKRGIRHCHALKLWAFGGATLGFVTALCGRNAIWVCTNSIETTVLHHLDWQLDYLAKHDPEAHEAVLSIKADEEEHQELGQSNGINSPIYKPIFYVVRKSTELAIWLSTKL</sequence>
<keyword evidence="9" id="KW-1185">Reference proteome</keyword>
<keyword evidence="4" id="KW-0560">Oxidoreductase</keyword>
<name>A0ABQ0AES6_9GAMM</name>
<dbReference type="Proteomes" id="UP001465153">
    <property type="component" value="Unassembled WGS sequence"/>
</dbReference>
<accession>A0ABQ0AES6</accession>
<keyword evidence="7" id="KW-0472">Membrane</keyword>
<dbReference type="EMBL" id="BAABWN010000019">
    <property type="protein sequence ID" value="GAA6170143.1"/>
    <property type="molecule type" value="Genomic_DNA"/>
</dbReference>
<evidence type="ECO:0000313" key="8">
    <source>
        <dbReference type="EMBL" id="GAA6170143.1"/>
    </source>
</evidence>
<comment type="pathway">
    <text evidence="1">Cofactor biosynthesis; ubiquinone biosynthesis.</text>
</comment>
<keyword evidence="6" id="KW-0503">Monooxygenase</keyword>
<dbReference type="CDD" id="cd01042">
    <property type="entry name" value="DMQH"/>
    <property type="match status" value="1"/>
</dbReference>
<dbReference type="Pfam" id="PF03232">
    <property type="entry name" value="COQ7"/>
    <property type="match status" value="1"/>
</dbReference>
<evidence type="ECO:0000256" key="5">
    <source>
        <dbReference type="ARBA" id="ARBA00023004"/>
    </source>
</evidence>
<evidence type="ECO:0000256" key="4">
    <source>
        <dbReference type="ARBA" id="ARBA00023002"/>
    </source>
</evidence>
<organism evidence="8 9">
    <name type="scientific">Sessilibacter corallicola</name>
    <dbReference type="NCBI Taxonomy" id="2904075"/>
    <lineage>
        <taxon>Bacteria</taxon>
        <taxon>Pseudomonadati</taxon>
        <taxon>Pseudomonadota</taxon>
        <taxon>Gammaproteobacteria</taxon>
        <taxon>Cellvibrionales</taxon>
        <taxon>Cellvibrionaceae</taxon>
        <taxon>Sessilibacter</taxon>
    </lineage>
</organism>
<dbReference type="InterPro" id="IPR011566">
    <property type="entry name" value="Ubq_synth_Coq7"/>
</dbReference>
<keyword evidence="3" id="KW-0479">Metal-binding</keyword>
<evidence type="ECO:0000256" key="3">
    <source>
        <dbReference type="ARBA" id="ARBA00022723"/>
    </source>
</evidence>
<evidence type="ECO:0008006" key="10">
    <source>
        <dbReference type="Google" id="ProtNLM"/>
    </source>
</evidence>
<keyword evidence="2" id="KW-0831">Ubiquinone biosynthesis</keyword>
<comment type="caution">
    <text evidence="8">The sequence shown here is derived from an EMBL/GenBank/DDBJ whole genome shotgun (WGS) entry which is preliminary data.</text>
</comment>
<evidence type="ECO:0000313" key="9">
    <source>
        <dbReference type="Proteomes" id="UP001465153"/>
    </source>
</evidence>
<gene>
    <name evidence="8" type="ORF">NBRC116591_39560</name>
</gene>
<reference evidence="8 9" key="1">
    <citation type="submission" date="2024-04" db="EMBL/GenBank/DDBJ databases">
        <title>Draft genome sequence of Sessilibacter corallicola NBRC 116591.</title>
        <authorList>
            <person name="Miyakawa T."/>
            <person name="Kusuya Y."/>
            <person name="Miura T."/>
        </authorList>
    </citation>
    <scope>NUCLEOTIDE SEQUENCE [LARGE SCALE GENOMIC DNA]</scope>
    <source>
        <strain evidence="8 9">KU-00831-HH</strain>
    </source>
</reference>
<dbReference type="PANTHER" id="PTHR11237">
    <property type="entry name" value="COENZYME Q10 BIOSYNTHESIS PROTEIN 7"/>
    <property type="match status" value="1"/>
</dbReference>
<keyword evidence="5" id="KW-0408">Iron</keyword>
<dbReference type="SUPFAM" id="SSF47240">
    <property type="entry name" value="Ferritin-like"/>
    <property type="match status" value="1"/>
</dbReference>
<dbReference type="InterPro" id="IPR009078">
    <property type="entry name" value="Ferritin-like_SF"/>
</dbReference>
<evidence type="ECO:0000256" key="7">
    <source>
        <dbReference type="ARBA" id="ARBA00023136"/>
    </source>
</evidence>
<evidence type="ECO:0000256" key="1">
    <source>
        <dbReference type="ARBA" id="ARBA00004749"/>
    </source>
</evidence>
<evidence type="ECO:0000256" key="2">
    <source>
        <dbReference type="ARBA" id="ARBA00022688"/>
    </source>
</evidence>